<dbReference type="InterPro" id="IPR011006">
    <property type="entry name" value="CheY-like_superfamily"/>
</dbReference>
<evidence type="ECO:0000259" key="2">
    <source>
        <dbReference type="PROSITE" id="PS50110"/>
    </source>
</evidence>
<dbReference type="SUPFAM" id="SSF52172">
    <property type="entry name" value="CheY-like"/>
    <property type="match status" value="1"/>
</dbReference>
<organism evidence="3 4">
    <name type="scientific">Candidatus Nomurabacteria bacterium GW2011_GWB1_37_5</name>
    <dbReference type="NCBI Taxonomy" id="1618742"/>
    <lineage>
        <taxon>Bacteria</taxon>
        <taxon>Candidatus Nomuraibacteriota</taxon>
    </lineage>
</organism>
<dbReference type="Pfam" id="PF00072">
    <property type="entry name" value="Response_reg"/>
    <property type="match status" value="1"/>
</dbReference>
<dbReference type="Proteomes" id="UP000033876">
    <property type="component" value="Unassembled WGS sequence"/>
</dbReference>
<keyword evidence="1" id="KW-0597">Phosphoprotein</keyword>
<proteinExistence type="predicted"/>
<gene>
    <name evidence="3" type="ORF">US50_C0046G0003</name>
</gene>
<dbReference type="Gene3D" id="3.40.50.2300">
    <property type="match status" value="1"/>
</dbReference>
<dbReference type="SMART" id="SM00448">
    <property type="entry name" value="REC"/>
    <property type="match status" value="1"/>
</dbReference>
<dbReference type="InterPro" id="IPR001789">
    <property type="entry name" value="Sig_transdc_resp-reg_receiver"/>
</dbReference>
<evidence type="ECO:0000313" key="3">
    <source>
        <dbReference type="EMBL" id="KKQ34496.1"/>
    </source>
</evidence>
<feature type="domain" description="Response regulatory" evidence="2">
    <location>
        <begin position="3"/>
        <end position="113"/>
    </location>
</feature>
<evidence type="ECO:0000313" key="4">
    <source>
        <dbReference type="Proteomes" id="UP000033876"/>
    </source>
</evidence>
<dbReference type="GO" id="GO:0000160">
    <property type="term" value="P:phosphorelay signal transduction system"/>
    <property type="evidence" value="ECO:0007669"/>
    <property type="project" value="InterPro"/>
</dbReference>
<dbReference type="EMBL" id="LBTF01000046">
    <property type="protein sequence ID" value="KKQ34496.1"/>
    <property type="molecule type" value="Genomic_DNA"/>
</dbReference>
<protein>
    <submittedName>
        <fullName evidence="3">HD domain protein</fullName>
    </submittedName>
</protein>
<reference evidence="3 4" key="1">
    <citation type="journal article" date="2015" name="Nature">
        <title>rRNA introns, odd ribosomes, and small enigmatic genomes across a large radiation of phyla.</title>
        <authorList>
            <person name="Brown C.T."/>
            <person name="Hug L.A."/>
            <person name="Thomas B.C."/>
            <person name="Sharon I."/>
            <person name="Castelle C.J."/>
            <person name="Singh A."/>
            <person name="Wilkins M.J."/>
            <person name="Williams K.H."/>
            <person name="Banfield J.F."/>
        </authorList>
    </citation>
    <scope>NUCLEOTIDE SEQUENCE [LARGE SCALE GENOMIC DNA]</scope>
</reference>
<feature type="modified residue" description="4-aspartylphosphate" evidence="1">
    <location>
        <position position="52"/>
    </location>
</feature>
<dbReference type="PROSITE" id="PS50110">
    <property type="entry name" value="RESPONSE_REGULATORY"/>
    <property type="match status" value="1"/>
</dbReference>
<accession>A0A0G0K1G5</accession>
<dbReference type="AlphaFoldDB" id="A0A0G0K1G5"/>
<name>A0A0G0K1G5_9BACT</name>
<sequence>MKKILVIDDDKMVQLPFKRILGDKYNVLQAYNLKEAAELFQNNPDVDLIVMDGCLSDKGLDTLPLIEEIRKTFKGTMIASSSRVDYRATMVEKGCSYPMQKWEILEKIHQILE</sequence>
<comment type="caution">
    <text evidence="3">The sequence shown here is derived from an EMBL/GenBank/DDBJ whole genome shotgun (WGS) entry which is preliminary data.</text>
</comment>
<evidence type="ECO:0000256" key="1">
    <source>
        <dbReference type="PROSITE-ProRule" id="PRU00169"/>
    </source>
</evidence>